<dbReference type="InterPro" id="IPR003611">
    <property type="entry name" value="NUMOD3"/>
</dbReference>
<feature type="compositionally biased region" description="Basic and acidic residues" evidence="1">
    <location>
        <begin position="441"/>
        <end position="457"/>
    </location>
</feature>
<dbReference type="PANTHER" id="PTHR34199">
    <property type="entry name" value="NUMOD3 MOTIF FAMILY PROTEIN, EXPRESSED"/>
    <property type="match status" value="1"/>
</dbReference>
<dbReference type="EMBL" id="OZ019902">
    <property type="protein sequence ID" value="CAK9194190.1"/>
    <property type="molecule type" value="Genomic_DNA"/>
</dbReference>
<feature type="compositionally biased region" description="Basic residues" evidence="1">
    <location>
        <begin position="184"/>
        <end position="195"/>
    </location>
</feature>
<reference evidence="3" key="1">
    <citation type="submission" date="2024-02" db="EMBL/GenBank/DDBJ databases">
        <authorList>
            <consortium name="ELIXIR-Norway"/>
            <consortium name="Elixir Norway"/>
        </authorList>
    </citation>
    <scope>NUCLEOTIDE SEQUENCE</scope>
</reference>
<feature type="region of interest" description="Disordered" evidence="1">
    <location>
        <begin position="581"/>
        <end position="605"/>
    </location>
</feature>
<evidence type="ECO:0000256" key="1">
    <source>
        <dbReference type="SAM" id="MobiDB-lite"/>
    </source>
</evidence>
<dbReference type="Proteomes" id="UP001497512">
    <property type="component" value="Chromosome 10"/>
</dbReference>
<keyword evidence="4" id="KW-1185">Reference proteome</keyword>
<gene>
    <name evidence="3" type="ORF">CSSPTR1EN2_LOCUS2402</name>
</gene>
<dbReference type="SMART" id="SM00496">
    <property type="entry name" value="IENR2"/>
    <property type="match status" value="3"/>
</dbReference>
<sequence length="724" mass="81542">MYHLSLKVPHPKKVPTAKWKGSLRNFSQGLVRPGMQLPSSRSPAMKVVSFHCYKHQWSSHHRGTSSLFLRFFPWEVSKVSDTFRVSQMKRPELLMGGYRVVCCKRFRAMAIVVHDNSMKTSSQACPLETLLSIGLMETFDSHVSVGPSNGTGAAGSGNTGIVFADVETMEVKQNHLSNSSPQTKKVRVPWNKGKRHSPETIAKIKERTAMAMQTQQVRQKLRHHGIDQKAETKVKISEKMKALWELKNVARRVQESFIKDWKEVIAEAARLGGVQDEELQWGSYNAIKQAFRKEELALIRDEKMRRKMEQKAAAKAKRHLTCSAEHRQKISDAIRAKWQDPEYRRKLTKSTQKSVHKSTQKSDLKNTQTGDYNNMATQVALKSRTSSISIDEKFVAEVLAEDHIPETRCSRSTSARINGHPRIILPRPTIKTSAYTTEKSAIVEKRQPPVTEAKRVSSEQGMPRVDNSQLQEDARSRDSNVAQEADVLSQKSSLSDQEKLKLKWLKERWLLMEIYRREATNRARILMAEAERAVQALEAVAGTDKVALASLHEACQILAEAAHSIKRAESISIDHPSFMEAANSRGSSSTAYDASESGSPKDSQLLAGGAEVLGHGKFWTQQTGSIRCPHPIPLGAKSLTLKTNDNKNGSQSLEGYEISDSRMGENVSMLLLNRSSQQMEKREMSIPQNFEDRVQVQRLLRGDRAIAKKWYRGRLVIAGRDDRS</sequence>
<name>A0ABP0THQ0_9BRYO</name>
<feature type="region of interest" description="Disordered" evidence="1">
    <location>
        <begin position="438"/>
        <end position="480"/>
    </location>
</feature>
<protein>
    <recommendedName>
        <fullName evidence="2">Nuclease associated modular domain-containing protein</fullName>
    </recommendedName>
</protein>
<feature type="region of interest" description="Disordered" evidence="1">
    <location>
        <begin position="341"/>
        <end position="370"/>
    </location>
</feature>
<organism evidence="3 4">
    <name type="scientific">Sphagnum troendelagicum</name>
    <dbReference type="NCBI Taxonomy" id="128251"/>
    <lineage>
        <taxon>Eukaryota</taxon>
        <taxon>Viridiplantae</taxon>
        <taxon>Streptophyta</taxon>
        <taxon>Embryophyta</taxon>
        <taxon>Bryophyta</taxon>
        <taxon>Sphagnophytina</taxon>
        <taxon>Sphagnopsida</taxon>
        <taxon>Sphagnales</taxon>
        <taxon>Sphagnaceae</taxon>
        <taxon>Sphagnum</taxon>
    </lineage>
</organism>
<evidence type="ECO:0000259" key="2">
    <source>
        <dbReference type="SMART" id="SM00496"/>
    </source>
</evidence>
<feature type="domain" description="Nuclease associated modular" evidence="2">
    <location>
        <begin position="318"/>
        <end position="334"/>
    </location>
</feature>
<feature type="domain" description="Nuclease associated modular" evidence="2">
    <location>
        <begin position="224"/>
        <end position="240"/>
    </location>
</feature>
<dbReference type="PANTHER" id="PTHR34199:SF2">
    <property type="entry name" value="NUMOD3 MOTIF FAMILY PROTEIN, EXPRESSED"/>
    <property type="match status" value="1"/>
</dbReference>
<feature type="domain" description="Nuclease associated modular" evidence="2">
    <location>
        <begin position="192"/>
        <end position="208"/>
    </location>
</feature>
<evidence type="ECO:0000313" key="3">
    <source>
        <dbReference type="EMBL" id="CAK9194190.1"/>
    </source>
</evidence>
<feature type="compositionally biased region" description="Polar residues" evidence="1">
    <location>
        <begin position="584"/>
        <end position="602"/>
    </location>
</feature>
<dbReference type="Pfam" id="PF07460">
    <property type="entry name" value="NUMOD3"/>
    <property type="match status" value="1"/>
</dbReference>
<evidence type="ECO:0000313" key="4">
    <source>
        <dbReference type="Proteomes" id="UP001497512"/>
    </source>
</evidence>
<proteinExistence type="predicted"/>
<accession>A0ABP0THQ0</accession>
<feature type="region of interest" description="Disordered" evidence="1">
    <location>
        <begin position="173"/>
        <end position="195"/>
    </location>
</feature>
<feature type="compositionally biased region" description="Polar residues" evidence="1">
    <location>
        <begin position="174"/>
        <end position="183"/>
    </location>
</feature>